<dbReference type="AlphaFoldDB" id="A0A6A5ZEU5"/>
<reference evidence="1" key="1">
    <citation type="journal article" date="2020" name="Stud. Mycol.">
        <title>101 Dothideomycetes genomes: a test case for predicting lifestyles and emergence of pathogens.</title>
        <authorList>
            <person name="Haridas S."/>
            <person name="Albert R."/>
            <person name="Binder M."/>
            <person name="Bloem J."/>
            <person name="Labutti K."/>
            <person name="Salamov A."/>
            <person name="Andreopoulos B."/>
            <person name="Baker S."/>
            <person name="Barry K."/>
            <person name="Bills G."/>
            <person name="Bluhm B."/>
            <person name="Cannon C."/>
            <person name="Castanera R."/>
            <person name="Culley D."/>
            <person name="Daum C."/>
            <person name="Ezra D."/>
            <person name="Gonzalez J."/>
            <person name="Henrissat B."/>
            <person name="Kuo A."/>
            <person name="Liang C."/>
            <person name="Lipzen A."/>
            <person name="Lutzoni F."/>
            <person name="Magnuson J."/>
            <person name="Mondo S."/>
            <person name="Nolan M."/>
            <person name="Ohm R."/>
            <person name="Pangilinan J."/>
            <person name="Park H.-J."/>
            <person name="Ramirez L."/>
            <person name="Alfaro M."/>
            <person name="Sun H."/>
            <person name="Tritt A."/>
            <person name="Yoshinaga Y."/>
            <person name="Zwiers L.-H."/>
            <person name="Turgeon B."/>
            <person name="Goodwin S."/>
            <person name="Spatafora J."/>
            <person name="Crous P."/>
            <person name="Grigoriev I."/>
        </authorList>
    </citation>
    <scope>NUCLEOTIDE SEQUENCE</scope>
    <source>
        <strain evidence="1">CBS 627.86</strain>
    </source>
</reference>
<proteinExistence type="predicted"/>
<evidence type="ECO:0000313" key="1">
    <source>
        <dbReference type="EMBL" id="KAF2117453.1"/>
    </source>
</evidence>
<keyword evidence="2" id="KW-1185">Reference proteome</keyword>
<dbReference type="OrthoDB" id="3684889at2759"/>
<gene>
    <name evidence="1" type="ORF">BDV96DRAFT_657594</name>
</gene>
<evidence type="ECO:0000313" key="2">
    <source>
        <dbReference type="Proteomes" id="UP000799770"/>
    </source>
</evidence>
<name>A0A6A5ZEU5_9PLEO</name>
<dbReference type="Proteomes" id="UP000799770">
    <property type="component" value="Unassembled WGS sequence"/>
</dbReference>
<protein>
    <submittedName>
        <fullName evidence="1">Uncharacterized protein</fullName>
    </submittedName>
</protein>
<sequence length="243" mass="27459">MLAFKALSQLLCKNFWDGVIRRLPRELRDFVYARLCPSKGPVFRTSPTEEPTASSLGRGPNNLFTQLDFSTDGDAELHFWQFDCVGEQCFDEAVQRLYQQSDFEVIDFSPHPLSQNLEQDAWDLSAVSKDLIKNLVIVMDCEGGLTTIEGIGQEAGVNRQFHFQRFPLHRSDFRGVEGAPCSEGHGPYTTYYSNAEGEWLPSQGRAERHSNGTSLRRVMAQRGVSVDNKSTATFTEKSRLLRL</sequence>
<dbReference type="EMBL" id="ML977319">
    <property type="protein sequence ID" value="KAF2117453.1"/>
    <property type="molecule type" value="Genomic_DNA"/>
</dbReference>
<accession>A0A6A5ZEU5</accession>
<organism evidence="1 2">
    <name type="scientific">Lophiotrema nucula</name>
    <dbReference type="NCBI Taxonomy" id="690887"/>
    <lineage>
        <taxon>Eukaryota</taxon>
        <taxon>Fungi</taxon>
        <taxon>Dikarya</taxon>
        <taxon>Ascomycota</taxon>
        <taxon>Pezizomycotina</taxon>
        <taxon>Dothideomycetes</taxon>
        <taxon>Pleosporomycetidae</taxon>
        <taxon>Pleosporales</taxon>
        <taxon>Lophiotremataceae</taxon>
        <taxon>Lophiotrema</taxon>
    </lineage>
</organism>